<reference evidence="1 2" key="1">
    <citation type="submission" date="2020-08" db="EMBL/GenBank/DDBJ databases">
        <authorList>
            <person name="Koutsovoulos G."/>
            <person name="Danchin GJ E."/>
        </authorList>
    </citation>
    <scope>NUCLEOTIDE SEQUENCE [LARGE SCALE GENOMIC DNA]</scope>
</reference>
<comment type="caution">
    <text evidence="1">The sequence shown here is derived from an EMBL/GenBank/DDBJ whole genome shotgun (WGS) entry which is preliminary data.</text>
</comment>
<evidence type="ECO:0000313" key="2">
    <source>
        <dbReference type="Proteomes" id="UP000580250"/>
    </source>
</evidence>
<gene>
    <name evidence="1" type="ORF">MENT_LOCUS29956</name>
</gene>
<name>A0A6V7VTF3_MELEN</name>
<dbReference type="AlphaFoldDB" id="A0A6V7VTF3"/>
<dbReference type="EMBL" id="CAJEWN010000310">
    <property type="protein sequence ID" value="CAD2178042.1"/>
    <property type="molecule type" value="Genomic_DNA"/>
</dbReference>
<evidence type="ECO:0000313" key="1">
    <source>
        <dbReference type="EMBL" id="CAD2178042.1"/>
    </source>
</evidence>
<dbReference type="Proteomes" id="UP000580250">
    <property type="component" value="Unassembled WGS sequence"/>
</dbReference>
<organism evidence="1 2">
    <name type="scientific">Meloidogyne enterolobii</name>
    <name type="common">Root-knot nematode worm</name>
    <name type="synonym">Meloidogyne mayaguensis</name>
    <dbReference type="NCBI Taxonomy" id="390850"/>
    <lineage>
        <taxon>Eukaryota</taxon>
        <taxon>Metazoa</taxon>
        <taxon>Ecdysozoa</taxon>
        <taxon>Nematoda</taxon>
        <taxon>Chromadorea</taxon>
        <taxon>Rhabditida</taxon>
        <taxon>Tylenchina</taxon>
        <taxon>Tylenchomorpha</taxon>
        <taxon>Tylenchoidea</taxon>
        <taxon>Meloidogynidae</taxon>
        <taxon>Meloidogyninae</taxon>
        <taxon>Meloidogyne</taxon>
    </lineage>
</organism>
<accession>A0A6V7VTF3</accession>
<proteinExistence type="predicted"/>
<sequence length="51" mass="5997">MEKLDAGIHIEPNKLLKRRMGSRIKLKGRMNNKNLKNKCRKRRKVIGLALK</sequence>
<protein>
    <submittedName>
        <fullName evidence="1">Uncharacterized protein</fullName>
    </submittedName>
</protein>